<evidence type="ECO:0000313" key="4">
    <source>
        <dbReference type="EMBL" id="MFB9643993.1"/>
    </source>
</evidence>
<keyword evidence="2" id="KW-0520">NAD</keyword>
<dbReference type="Proteomes" id="UP001589667">
    <property type="component" value="Unassembled WGS sequence"/>
</dbReference>
<comment type="caution">
    <text evidence="4">The sequence shown here is derived from an EMBL/GenBank/DDBJ whole genome shotgun (WGS) entry which is preliminary data.</text>
</comment>
<dbReference type="PROSITE" id="PS00671">
    <property type="entry name" value="D_2_HYDROXYACID_DH_3"/>
    <property type="match status" value="1"/>
</dbReference>
<dbReference type="Pfam" id="PF02826">
    <property type="entry name" value="2-Hacid_dh_C"/>
    <property type="match status" value="1"/>
</dbReference>
<dbReference type="RefSeq" id="WP_157424405.1">
    <property type="nucleotide sequence ID" value="NZ_BAAANI010000005.1"/>
</dbReference>
<dbReference type="CDD" id="cd12159">
    <property type="entry name" value="2-Hacid_dh_2"/>
    <property type="match status" value="1"/>
</dbReference>
<name>A0ABV5SUG7_9MICO</name>
<dbReference type="InterPro" id="IPR050223">
    <property type="entry name" value="D-isomer_2-hydroxyacid_DH"/>
</dbReference>
<dbReference type="PANTHER" id="PTHR10996">
    <property type="entry name" value="2-HYDROXYACID DEHYDROGENASE-RELATED"/>
    <property type="match status" value="1"/>
</dbReference>
<reference evidence="4 5" key="1">
    <citation type="submission" date="2024-09" db="EMBL/GenBank/DDBJ databases">
        <authorList>
            <person name="Sun Q."/>
            <person name="Mori K."/>
        </authorList>
    </citation>
    <scope>NUCLEOTIDE SEQUENCE [LARGE SCALE GENOMIC DNA]</scope>
    <source>
        <strain evidence="4 5">JCM 14321</strain>
    </source>
</reference>
<accession>A0ABV5SUG7</accession>
<evidence type="ECO:0000256" key="1">
    <source>
        <dbReference type="ARBA" id="ARBA00023002"/>
    </source>
</evidence>
<keyword evidence="1" id="KW-0560">Oxidoreductase</keyword>
<evidence type="ECO:0000259" key="3">
    <source>
        <dbReference type="Pfam" id="PF02826"/>
    </source>
</evidence>
<protein>
    <submittedName>
        <fullName evidence="4">D-isomer specific 2-hydroxyacid dehydrogenase family protein</fullName>
    </submittedName>
</protein>
<dbReference type="SUPFAM" id="SSF51735">
    <property type="entry name" value="NAD(P)-binding Rossmann-fold domains"/>
    <property type="match status" value="1"/>
</dbReference>
<dbReference type="Gene3D" id="3.40.50.720">
    <property type="entry name" value="NAD(P)-binding Rossmann-like Domain"/>
    <property type="match status" value="2"/>
</dbReference>
<dbReference type="EMBL" id="JBHMBL010000004">
    <property type="protein sequence ID" value="MFB9643993.1"/>
    <property type="molecule type" value="Genomic_DNA"/>
</dbReference>
<evidence type="ECO:0000256" key="2">
    <source>
        <dbReference type="ARBA" id="ARBA00023027"/>
    </source>
</evidence>
<gene>
    <name evidence="4" type="ORF">ACFFQV_17015</name>
</gene>
<sequence>MTDASAARGPIDARGTIAVVPDAEPELVAAVERAGGAVAPLDERTRGIVWSGSSGGAALVEALERAPGVEWVQLPWAGIDPFAEVLPRFRGDGRVWTSGKGVYAGPVAEHALTLTLALLRRIPRRVRAGEWRRDHASRSLHGAEVVIVGAGGIATELLRLLAPFGVRASVVRRSAGEVAGAARTVTLDRLVEVATGADVLIVAAALTDETRGAVDAGVLAALAPGAVVVNVGRGAIVDTSALVAALESGRLGGAGLDVTDPEPLPTGHPLWSSPDCVITPHVADAMATTPALLAARVEHNVRAFLGEGEFLGRIDLDAGY</sequence>
<proteinExistence type="predicted"/>
<dbReference type="PANTHER" id="PTHR10996:SF178">
    <property type="entry name" value="2-HYDROXYACID DEHYDROGENASE YGL185C-RELATED"/>
    <property type="match status" value="1"/>
</dbReference>
<feature type="domain" description="D-isomer specific 2-hydroxyacid dehydrogenase NAD-binding" evidence="3">
    <location>
        <begin position="113"/>
        <end position="283"/>
    </location>
</feature>
<organism evidence="4 5">
    <name type="scientific">Agromyces lapidis</name>
    <dbReference type="NCBI Taxonomy" id="279574"/>
    <lineage>
        <taxon>Bacteria</taxon>
        <taxon>Bacillati</taxon>
        <taxon>Actinomycetota</taxon>
        <taxon>Actinomycetes</taxon>
        <taxon>Micrococcales</taxon>
        <taxon>Microbacteriaceae</taxon>
        <taxon>Agromyces</taxon>
    </lineage>
</organism>
<evidence type="ECO:0000313" key="5">
    <source>
        <dbReference type="Proteomes" id="UP001589667"/>
    </source>
</evidence>
<keyword evidence="5" id="KW-1185">Reference proteome</keyword>
<dbReference type="InterPro" id="IPR006140">
    <property type="entry name" value="D-isomer_DH_NAD-bd"/>
</dbReference>
<dbReference type="InterPro" id="IPR029753">
    <property type="entry name" value="D-isomer_DH_CS"/>
</dbReference>
<dbReference type="InterPro" id="IPR036291">
    <property type="entry name" value="NAD(P)-bd_dom_sf"/>
</dbReference>